<accession>A0A645HGB7</accession>
<feature type="compositionally biased region" description="Acidic residues" evidence="1">
    <location>
        <begin position="1"/>
        <end position="12"/>
    </location>
</feature>
<protein>
    <submittedName>
        <fullName evidence="2">Uncharacterized protein</fullName>
    </submittedName>
</protein>
<comment type="caution">
    <text evidence="2">The sequence shown here is derived from an EMBL/GenBank/DDBJ whole genome shotgun (WGS) entry which is preliminary data.</text>
</comment>
<feature type="compositionally biased region" description="Basic and acidic residues" evidence="1">
    <location>
        <begin position="51"/>
        <end position="61"/>
    </location>
</feature>
<dbReference type="AlphaFoldDB" id="A0A645HGB7"/>
<proteinExistence type="predicted"/>
<feature type="region of interest" description="Disordered" evidence="1">
    <location>
        <begin position="1"/>
        <end position="75"/>
    </location>
</feature>
<sequence>MGSDDAVDDGDESAGRAADLHPRTAEQRNDQAGDDGGPDAGGRRHPGGNGEGHRQRQRENADSDPGAEVLAELGPVVSRQAIQQLGTEGDLHHDAHSGREALHYMSMLLIVNVNRMLISRRRNTTREDSWRNALPA</sequence>
<evidence type="ECO:0000256" key="1">
    <source>
        <dbReference type="SAM" id="MobiDB-lite"/>
    </source>
</evidence>
<gene>
    <name evidence="2" type="ORF">SDC9_185291</name>
</gene>
<feature type="compositionally biased region" description="Basic and acidic residues" evidence="1">
    <location>
        <begin position="18"/>
        <end position="31"/>
    </location>
</feature>
<dbReference type="EMBL" id="VSSQ01092622">
    <property type="protein sequence ID" value="MPN37770.1"/>
    <property type="molecule type" value="Genomic_DNA"/>
</dbReference>
<reference evidence="2" key="1">
    <citation type="submission" date="2019-08" db="EMBL/GenBank/DDBJ databases">
        <authorList>
            <person name="Kucharzyk K."/>
            <person name="Murdoch R.W."/>
            <person name="Higgins S."/>
            <person name="Loffler F."/>
        </authorList>
    </citation>
    <scope>NUCLEOTIDE SEQUENCE</scope>
</reference>
<name>A0A645HGB7_9ZZZZ</name>
<organism evidence="2">
    <name type="scientific">bioreactor metagenome</name>
    <dbReference type="NCBI Taxonomy" id="1076179"/>
    <lineage>
        <taxon>unclassified sequences</taxon>
        <taxon>metagenomes</taxon>
        <taxon>ecological metagenomes</taxon>
    </lineage>
</organism>
<evidence type="ECO:0000313" key="2">
    <source>
        <dbReference type="EMBL" id="MPN37770.1"/>
    </source>
</evidence>